<organism evidence="11 12">
    <name type="scientific">Desmophyllum pertusum</name>
    <dbReference type="NCBI Taxonomy" id="174260"/>
    <lineage>
        <taxon>Eukaryota</taxon>
        <taxon>Metazoa</taxon>
        <taxon>Cnidaria</taxon>
        <taxon>Anthozoa</taxon>
        <taxon>Hexacorallia</taxon>
        <taxon>Scleractinia</taxon>
        <taxon>Caryophylliina</taxon>
        <taxon>Caryophylliidae</taxon>
        <taxon>Desmophyllum</taxon>
    </lineage>
</organism>
<dbReference type="GO" id="GO:0016020">
    <property type="term" value="C:membrane"/>
    <property type="evidence" value="ECO:0007669"/>
    <property type="project" value="UniProtKB-SubCell"/>
</dbReference>
<name>A0A9W9Z494_9CNID</name>
<keyword evidence="8 9" id="KW-0472">Membrane</keyword>
<evidence type="ECO:0000313" key="12">
    <source>
        <dbReference type="Proteomes" id="UP001163046"/>
    </source>
</evidence>
<evidence type="ECO:0000256" key="4">
    <source>
        <dbReference type="ARBA" id="ARBA00022692"/>
    </source>
</evidence>
<dbReference type="PANTHER" id="PTHR24223:SF456">
    <property type="entry name" value="MULTIDRUG RESISTANCE-ASSOCIATED PROTEIN LETHAL(2)03659"/>
    <property type="match status" value="1"/>
</dbReference>
<dbReference type="Proteomes" id="UP001163046">
    <property type="component" value="Unassembled WGS sequence"/>
</dbReference>
<evidence type="ECO:0000256" key="3">
    <source>
        <dbReference type="ARBA" id="ARBA00022448"/>
    </source>
</evidence>
<proteinExistence type="inferred from homology"/>
<feature type="transmembrane region" description="Helical" evidence="9">
    <location>
        <begin position="162"/>
        <end position="190"/>
    </location>
</feature>
<dbReference type="InterPro" id="IPR036640">
    <property type="entry name" value="ABC1_TM_sf"/>
</dbReference>
<keyword evidence="6" id="KW-0067">ATP-binding</keyword>
<comment type="subcellular location">
    <subcellularLocation>
        <location evidence="1">Membrane</location>
        <topology evidence="1">Multi-pass membrane protein</topology>
    </subcellularLocation>
</comment>
<dbReference type="EMBL" id="MU826833">
    <property type="protein sequence ID" value="KAJ7373014.1"/>
    <property type="molecule type" value="Genomic_DNA"/>
</dbReference>
<dbReference type="Gene3D" id="1.20.1560.10">
    <property type="entry name" value="ABC transporter type 1, transmembrane domain"/>
    <property type="match status" value="1"/>
</dbReference>
<evidence type="ECO:0000256" key="8">
    <source>
        <dbReference type="ARBA" id="ARBA00023136"/>
    </source>
</evidence>
<dbReference type="InterPro" id="IPR050173">
    <property type="entry name" value="ABC_transporter_C-like"/>
</dbReference>
<dbReference type="GO" id="GO:0005524">
    <property type="term" value="F:ATP binding"/>
    <property type="evidence" value="ECO:0007669"/>
    <property type="project" value="UniProtKB-KW"/>
</dbReference>
<protein>
    <recommendedName>
        <fullName evidence="10">ABC transmembrane type-1 domain-containing protein</fullName>
    </recommendedName>
</protein>
<evidence type="ECO:0000256" key="6">
    <source>
        <dbReference type="ARBA" id="ARBA00022840"/>
    </source>
</evidence>
<evidence type="ECO:0000256" key="1">
    <source>
        <dbReference type="ARBA" id="ARBA00004141"/>
    </source>
</evidence>
<comment type="similarity">
    <text evidence="2">Belongs to the ABC transporter superfamily. ABCC family. Conjugate transporter (TC 3.A.1.208) subfamily.</text>
</comment>
<sequence>MKTYKYSKLKEIRNATTKDEYKQTGNIFSRITIERAKDGSLDENSLGEVLDMKSTEEVTDKLQDEWKIEADRASTTGNSPRLWKAVCKLVETGVIVRSLFFGILDSGDYGLWIDREVQVRDLNWEEDVDLSLSNENCTEVEKLLSLELGTSGTSAALQPTNLILVIVFGLIAVLPEGIIPFVVITVYIGVKGFHPAREIKRTENITNTLVYEHISDCIQGVMSIRGHGMEKEFNDKHHRNQDINNKALAASMFIFRWTAFRLTLVNTFLVTVVVVTSLILVKDPALCGLVISFVIQLNKKLSAVCFHLSFSDTAMVSVERVLSYTKLEPEIGYGRETFPAKLWPEDGAVTLKNLSLAYYPNGPQVLKDLSCSIASSEKVNNVVLFLLFWGQ</sequence>
<dbReference type="GO" id="GO:0140359">
    <property type="term" value="F:ABC-type transporter activity"/>
    <property type="evidence" value="ECO:0007669"/>
    <property type="project" value="InterPro"/>
</dbReference>
<evidence type="ECO:0000313" key="11">
    <source>
        <dbReference type="EMBL" id="KAJ7373014.1"/>
    </source>
</evidence>
<feature type="transmembrane region" description="Helical" evidence="9">
    <location>
        <begin position="262"/>
        <end position="281"/>
    </location>
</feature>
<evidence type="ECO:0000256" key="2">
    <source>
        <dbReference type="ARBA" id="ARBA00009726"/>
    </source>
</evidence>
<keyword evidence="3" id="KW-0813">Transport</keyword>
<keyword evidence="4 9" id="KW-0812">Transmembrane</keyword>
<gene>
    <name evidence="11" type="ORF">OS493_015486</name>
</gene>
<keyword evidence="5" id="KW-0547">Nucleotide-binding</keyword>
<dbReference type="PANTHER" id="PTHR24223">
    <property type="entry name" value="ATP-BINDING CASSETTE SUB-FAMILY C"/>
    <property type="match status" value="1"/>
</dbReference>
<comment type="caution">
    <text evidence="11">The sequence shown here is derived from an EMBL/GenBank/DDBJ whole genome shotgun (WGS) entry which is preliminary data.</text>
</comment>
<accession>A0A9W9Z494</accession>
<evidence type="ECO:0000256" key="5">
    <source>
        <dbReference type="ARBA" id="ARBA00022741"/>
    </source>
</evidence>
<dbReference type="PROSITE" id="PS50929">
    <property type="entry name" value="ABC_TM1F"/>
    <property type="match status" value="1"/>
</dbReference>
<feature type="domain" description="ABC transmembrane type-1" evidence="10">
    <location>
        <begin position="178"/>
        <end position="281"/>
    </location>
</feature>
<keyword evidence="7 9" id="KW-1133">Transmembrane helix</keyword>
<keyword evidence="12" id="KW-1185">Reference proteome</keyword>
<reference evidence="11" key="1">
    <citation type="submission" date="2023-01" db="EMBL/GenBank/DDBJ databases">
        <title>Genome assembly of the deep-sea coral Lophelia pertusa.</title>
        <authorList>
            <person name="Herrera S."/>
            <person name="Cordes E."/>
        </authorList>
    </citation>
    <scope>NUCLEOTIDE SEQUENCE</scope>
    <source>
        <strain evidence="11">USNM1676648</strain>
        <tissue evidence="11">Polyp</tissue>
    </source>
</reference>
<dbReference type="InterPro" id="IPR011527">
    <property type="entry name" value="ABC1_TM_dom"/>
</dbReference>
<dbReference type="AlphaFoldDB" id="A0A9W9Z494"/>
<evidence type="ECO:0000256" key="7">
    <source>
        <dbReference type="ARBA" id="ARBA00022989"/>
    </source>
</evidence>
<evidence type="ECO:0000256" key="9">
    <source>
        <dbReference type="SAM" id="Phobius"/>
    </source>
</evidence>
<evidence type="ECO:0000259" key="10">
    <source>
        <dbReference type="PROSITE" id="PS50929"/>
    </source>
</evidence>
<dbReference type="SUPFAM" id="SSF90123">
    <property type="entry name" value="ABC transporter transmembrane region"/>
    <property type="match status" value="1"/>
</dbReference>